<organism evidence="1">
    <name type="scientific">hydrocarbon metagenome</name>
    <dbReference type="NCBI Taxonomy" id="938273"/>
    <lineage>
        <taxon>unclassified sequences</taxon>
        <taxon>metagenomes</taxon>
        <taxon>ecological metagenomes</taxon>
    </lineage>
</organism>
<dbReference type="EMBL" id="LNQE01000567">
    <property type="protein sequence ID" value="KUG25950.1"/>
    <property type="molecule type" value="Genomic_DNA"/>
</dbReference>
<dbReference type="InterPro" id="IPR037083">
    <property type="entry name" value="NgoMIV_sf"/>
</dbReference>
<proteinExistence type="predicted"/>
<dbReference type="InterPro" id="IPR011335">
    <property type="entry name" value="Restrct_endonuc-II-like"/>
</dbReference>
<keyword evidence="1" id="KW-0255">Endonuclease</keyword>
<sequence length="286" mass="32516">MTISKLRKDYHKKVVNQLLRIRKNKLKGDYPNNADGDSKISVKIAWEIVDRITKKPIVGSISGQEAGSIFEKLTKEFLEKSFKQLVHLRPGKWTYSTNTNIALFDQYRDLALITSLVKNNKELASTLGQDYLISPDIVIARKPIKDDEINLNIKLLNKKDAFSSLTPLREKNYKPVYDILHASISCKWTLRSDRGQNSRSEALNLIRNRKGKLPHIVAVTAEPTPTRIASLALGTGDVDCVYHFALYELQEALIKLKDESQLDMLNTLVEGRRLRDISDLPFDLAI</sequence>
<name>A0A0W8FZ34_9ZZZZ</name>
<dbReference type="CDD" id="cd22340">
    <property type="entry name" value="NgoMIV-like"/>
    <property type="match status" value="1"/>
</dbReference>
<dbReference type="Pfam" id="PF09015">
    <property type="entry name" value="NgoMIV_restric"/>
    <property type="match status" value="1"/>
</dbReference>
<keyword evidence="1" id="KW-0378">Hydrolase</keyword>
<keyword evidence="1" id="KW-0540">Nuclease</keyword>
<reference evidence="1" key="1">
    <citation type="journal article" date="2015" name="Proc. Natl. Acad. Sci. U.S.A.">
        <title>Networks of energetic and metabolic interactions define dynamics in microbial communities.</title>
        <authorList>
            <person name="Embree M."/>
            <person name="Liu J.K."/>
            <person name="Al-Bassam M.M."/>
            <person name="Zengler K."/>
        </authorList>
    </citation>
    <scope>NUCLEOTIDE SEQUENCE</scope>
</reference>
<gene>
    <name evidence="1" type="ORF">ASZ90_004223</name>
</gene>
<dbReference type="Gene3D" id="3.40.50.10010">
    <property type="entry name" value="Type-2 restriction enzyme NgoMIV"/>
    <property type="match status" value="1"/>
</dbReference>
<evidence type="ECO:0000313" key="1">
    <source>
        <dbReference type="EMBL" id="KUG25950.1"/>
    </source>
</evidence>
<dbReference type="SUPFAM" id="SSF52980">
    <property type="entry name" value="Restriction endonuclease-like"/>
    <property type="match status" value="1"/>
</dbReference>
<comment type="caution">
    <text evidence="1">The sequence shown here is derived from an EMBL/GenBank/DDBJ whole genome shotgun (WGS) entry which is preliminary data.</text>
</comment>
<dbReference type="AlphaFoldDB" id="A0A0W8FZ34"/>
<dbReference type="GO" id="GO:0009307">
    <property type="term" value="P:DNA restriction-modification system"/>
    <property type="evidence" value="ECO:0007669"/>
    <property type="project" value="InterPro"/>
</dbReference>
<dbReference type="InterPro" id="IPR015105">
    <property type="entry name" value="NgoMIV"/>
</dbReference>
<dbReference type="GO" id="GO:0009036">
    <property type="term" value="F:type II site-specific deoxyribonuclease activity"/>
    <property type="evidence" value="ECO:0007669"/>
    <property type="project" value="InterPro"/>
</dbReference>
<protein>
    <submittedName>
        <fullName evidence="1">Type ii dna restriction endonuclease r.ngoi</fullName>
    </submittedName>
</protein>
<accession>A0A0W8FZ34</accession>